<keyword evidence="2" id="KW-1185">Reference proteome</keyword>
<evidence type="ECO:0008006" key="3">
    <source>
        <dbReference type="Google" id="ProtNLM"/>
    </source>
</evidence>
<dbReference type="EMBL" id="CP097289">
    <property type="protein sequence ID" value="UQT60691.1"/>
    <property type="molecule type" value="Genomic_DNA"/>
</dbReference>
<sequence length="262" mass="28621">MMDGQDGPDRYPEQLLGAWERGVPRPVAGRALVLLAMADESSATDDELASLSIGRRDARLLALRTRLFGERMVALATCAACGESLELDFSGADITHIDHPTAAQGVDPLVDGPIRPVTLHIDGFELRVRLLDSRDLQSIADETDLGSARDTLLRRCILSARREDAEVAAAQLPDAVLDAVDEWLAASDPQADVQLELRCPGCAAAWQQGFDIVGFLWAEVDAWARRTLYEVHLLASAYGWRESDVLAMSVPRRQAYLDLVSS</sequence>
<proteinExistence type="predicted"/>
<evidence type="ECO:0000313" key="2">
    <source>
        <dbReference type="Proteomes" id="UP000829992"/>
    </source>
</evidence>
<protein>
    <recommendedName>
        <fullName evidence="3">Phage baseplate protein</fullName>
    </recommendedName>
</protein>
<organism evidence="1 2">
    <name type="scientific">Streptomyces durmitorensis</name>
    <dbReference type="NCBI Taxonomy" id="319947"/>
    <lineage>
        <taxon>Bacteria</taxon>
        <taxon>Bacillati</taxon>
        <taxon>Actinomycetota</taxon>
        <taxon>Actinomycetes</taxon>
        <taxon>Kitasatosporales</taxon>
        <taxon>Streptomycetaceae</taxon>
        <taxon>Streptomyces</taxon>
    </lineage>
</organism>
<accession>A0ABY4Q3K2</accession>
<evidence type="ECO:0000313" key="1">
    <source>
        <dbReference type="EMBL" id="UQT60691.1"/>
    </source>
</evidence>
<name>A0ABY4Q3K2_9ACTN</name>
<reference evidence="1 2" key="1">
    <citation type="submission" date="2022-05" db="EMBL/GenBank/DDBJ databases">
        <authorList>
            <person name="Zhou X."/>
            <person name="Li K."/>
            <person name="Man Y."/>
        </authorList>
    </citation>
    <scope>NUCLEOTIDE SEQUENCE [LARGE SCALE GENOMIC DNA]</scope>
    <source>
        <strain evidence="1 2">MS405</strain>
    </source>
</reference>
<gene>
    <name evidence="1" type="ORF">M4V62_39585</name>
</gene>
<dbReference type="Proteomes" id="UP000829992">
    <property type="component" value="Chromosome"/>
</dbReference>
<dbReference type="RefSeq" id="WP_249592024.1">
    <property type="nucleotide sequence ID" value="NZ_BAAAQL010000018.1"/>
</dbReference>